<sequence length="206" mass="22363">MNERPIDIYALRILLALALAGLGIVGIAMARTDALPKPYRIPPPPQFELSISADGRSFEFSGMVDFGLTAALRALVAAHPQIKRMELDSGGGYIAEARGVVTVLRAHGIATHVEGHCASACALIFAGGATRTLSPQGQIGLHGYALRREHHFGMIDPEVEMQRDLAIYRAQSVDEQFVLRLATLPQMPMWYPDHTELRAAGLVTKP</sequence>
<evidence type="ECO:0000313" key="1">
    <source>
        <dbReference type="EMBL" id="PZX46626.1"/>
    </source>
</evidence>
<dbReference type="STRING" id="121821.GCA_001870675_03020"/>
<dbReference type="OrthoDB" id="5936191at2"/>
<evidence type="ECO:0008006" key="3">
    <source>
        <dbReference type="Google" id="ProtNLM"/>
    </source>
</evidence>
<keyword evidence="2" id="KW-1185">Reference proteome</keyword>
<name>A0A2W7QH34_9RHOB</name>
<proteinExistence type="predicted"/>
<protein>
    <recommendedName>
        <fullName evidence="3">Clp protease</fullName>
    </recommendedName>
</protein>
<accession>A0A2W7QH34</accession>
<reference evidence="1 2" key="1">
    <citation type="submission" date="2018-06" db="EMBL/GenBank/DDBJ databases">
        <title>Genomic Encyclopedia of Archaeal and Bacterial Type Strains, Phase II (KMG-II): from individual species to whole genera.</title>
        <authorList>
            <person name="Goeker M."/>
        </authorList>
    </citation>
    <scope>NUCLEOTIDE SEQUENCE [LARGE SCALE GENOMIC DNA]</scope>
    <source>
        <strain evidence="1 2">DSM 13087</strain>
    </source>
</reference>
<dbReference type="AlphaFoldDB" id="A0A2W7QH34"/>
<dbReference type="InterPro" id="IPR029045">
    <property type="entry name" value="ClpP/crotonase-like_dom_sf"/>
</dbReference>
<evidence type="ECO:0000313" key="2">
    <source>
        <dbReference type="Proteomes" id="UP000249364"/>
    </source>
</evidence>
<dbReference type="Gene3D" id="3.90.226.10">
    <property type="entry name" value="2-enoyl-CoA Hydratase, Chain A, domain 1"/>
    <property type="match status" value="1"/>
</dbReference>
<comment type="caution">
    <text evidence="1">The sequence shown here is derived from an EMBL/GenBank/DDBJ whole genome shotgun (WGS) entry which is preliminary data.</text>
</comment>
<dbReference type="RefSeq" id="WP_071470796.1">
    <property type="nucleotide sequence ID" value="NZ_MEHT01000045.1"/>
</dbReference>
<gene>
    <name evidence="1" type="ORF">LY56_00829</name>
</gene>
<dbReference type="SUPFAM" id="SSF52096">
    <property type="entry name" value="ClpP/crotonase"/>
    <property type="match status" value="1"/>
</dbReference>
<organism evidence="1 2">
    <name type="scientific">Roseinatronobacter thiooxidans</name>
    <dbReference type="NCBI Taxonomy" id="121821"/>
    <lineage>
        <taxon>Bacteria</taxon>
        <taxon>Pseudomonadati</taxon>
        <taxon>Pseudomonadota</taxon>
        <taxon>Alphaproteobacteria</taxon>
        <taxon>Rhodobacterales</taxon>
        <taxon>Paracoccaceae</taxon>
        <taxon>Roseinatronobacter</taxon>
    </lineage>
</organism>
<dbReference type="Proteomes" id="UP000249364">
    <property type="component" value="Unassembled WGS sequence"/>
</dbReference>
<dbReference type="EMBL" id="QKZQ01000003">
    <property type="protein sequence ID" value="PZX46626.1"/>
    <property type="molecule type" value="Genomic_DNA"/>
</dbReference>